<evidence type="ECO:0000313" key="2">
    <source>
        <dbReference type="EMBL" id="KAL3314582.1"/>
    </source>
</evidence>
<dbReference type="Gene3D" id="2.30.29.30">
    <property type="entry name" value="Pleckstrin-homology domain (PH domain)/Phosphotyrosine-binding domain (PTB)"/>
    <property type="match status" value="1"/>
</dbReference>
<reference evidence="2 3" key="1">
    <citation type="submission" date="2024-11" db="EMBL/GenBank/DDBJ databases">
        <title>Adaptive evolution of stress response genes in parasites aligns with host niche diversity.</title>
        <authorList>
            <person name="Hahn C."/>
            <person name="Resl P."/>
        </authorList>
    </citation>
    <scope>NUCLEOTIDE SEQUENCE [LARGE SCALE GENOMIC DNA]</scope>
    <source>
        <strain evidence="2">EGGRZ-B1_66</strain>
        <tissue evidence="2">Body</tissue>
    </source>
</reference>
<feature type="domain" description="PH" evidence="1">
    <location>
        <begin position="175"/>
        <end position="275"/>
    </location>
</feature>
<protein>
    <submittedName>
        <fullName evidence="2">Pleckstrin y domain containing, G (With RhoGef domain) member 5</fullName>
    </submittedName>
</protein>
<sequence length="283" mass="32350">MFLLQIETVASFVEEVNGAMHQQEWKDQIHMLASRIEGIEPIETPAEEYNDFINEYNSFEITDDILLPAPVYEVPSEAETESASDEMRKHYDEVFARIPLISVISNSRSCCKNLAEEVDHDRLVVTSKTSALSNSASSASNYSIKWVASVCAATCSIGDDEKKRQQKNRRRVPRRILKEGHLKLREAQSKTPDCFCCLMNDMFLIFKPNKKDGRLRIYRPPIRLDRVRVRTRQESTNAFALAALNDFNVISNFYVFSGEVAVVEEWVKQIEAASVSMIKMLQI</sequence>
<proteinExistence type="predicted"/>
<gene>
    <name evidence="2" type="primary">PLEKHG5_1</name>
    <name evidence="2" type="ORF">Ciccas_006800</name>
</gene>
<comment type="caution">
    <text evidence="2">The sequence shown here is derived from an EMBL/GenBank/DDBJ whole genome shotgun (WGS) entry which is preliminary data.</text>
</comment>
<dbReference type="SMART" id="SM00233">
    <property type="entry name" value="PH"/>
    <property type="match status" value="1"/>
</dbReference>
<dbReference type="InterPro" id="IPR001849">
    <property type="entry name" value="PH_domain"/>
</dbReference>
<evidence type="ECO:0000313" key="3">
    <source>
        <dbReference type="Proteomes" id="UP001626550"/>
    </source>
</evidence>
<dbReference type="InterPro" id="IPR040181">
    <property type="entry name" value="PKHG5/7"/>
</dbReference>
<name>A0ABD2Q4P9_9PLAT</name>
<dbReference type="InterPro" id="IPR011993">
    <property type="entry name" value="PH-like_dom_sf"/>
</dbReference>
<organism evidence="2 3">
    <name type="scientific">Cichlidogyrus casuarinus</name>
    <dbReference type="NCBI Taxonomy" id="1844966"/>
    <lineage>
        <taxon>Eukaryota</taxon>
        <taxon>Metazoa</taxon>
        <taxon>Spiralia</taxon>
        <taxon>Lophotrochozoa</taxon>
        <taxon>Platyhelminthes</taxon>
        <taxon>Monogenea</taxon>
        <taxon>Monopisthocotylea</taxon>
        <taxon>Dactylogyridea</taxon>
        <taxon>Ancyrocephalidae</taxon>
        <taxon>Cichlidogyrus</taxon>
    </lineage>
</organism>
<dbReference type="PROSITE" id="PS50003">
    <property type="entry name" value="PH_DOMAIN"/>
    <property type="match status" value="1"/>
</dbReference>
<dbReference type="PANTHER" id="PTHR13217:SF11">
    <property type="entry name" value="PLECKSTRIN HOMOLOGY DOMAIN-CONTAINING FAMILY G MEMBER 5"/>
    <property type="match status" value="1"/>
</dbReference>
<keyword evidence="3" id="KW-1185">Reference proteome</keyword>
<dbReference type="Proteomes" id="UP001626550">
    <property type="component" value="Unassembled WGS sequence"/>
</dbReference>
<dbReference type="SUPFAM" id="SSF50729">
    <property type="entry name" value="PH domain-like"/>
    <property type="match status" value="1"/>
</dbReference>
<evidence type="ECO:0000259" key="1">
    <source>
        <dbReference type="PROSITE" id="PS50003"/>
    </source>
</evidence>
<dbReference type="PANTHER" id="PTHR13217">
    <property type="entry name" value="PLECKSTRIN HOMOLOGY DOMAIN-CONTAINING FAMILY G MEMBER 7"/>
    <property type="match status" value="1"/>
</dbReference>
<accession>A0ABD2Q4P9</accession>
<dbReference type="AlphaFoldDB" id="A0ABD2Q4P9"/>
<dbReference type="EMBL" id="JBJKFK010000956">
    <property type="protein sequence ID" value="KAL3314582.1"/>
    <property type="molecule type" value="Genomic_DNA"/>
</dbReference>